<keyword evidence="1" id="KW-0812">Transmembrane</keyword>
<name>A0A834NDY2_VESGE</name>
<dbReference type="Proteomes" id="UP000617340">
    <property type="component" value="Unassembled WGS sequence"/>
</dbReference>
<feature type="transmembrane region" description="Helical" evidence="1">
    <location>
        <begin position="6"/>
        <end position="26"/>
    </location>
</feature>
<accession>A0A834NDY2</accession>
<organism evidence="2 3">
    <name type="scientific">Vespula germanica</name>
    <name type="common">German yellow jacket</name>
    <name type="synonym">Paravespula germanica</name>
    <dbReference type="NCBI Taxonomy" id="30212"/>
    <lineage>
        <taxon>Eukaryota</taxon>
        <taxon>Metazoa</taxon>
        <taxon>Ecdysozoa</taxon>
        <taxon>Arthropoda</taxon>
        <taxon>Hexapoda</taxon>
        <taxon>Insecta</taxon>
        <taxon>Pterygota</taxon>
        <taxon>Neoptera</taxon>
        <taxon>Endopterygota</taxon>
        <taxon>Hymenoptera</taxon>
        <taxon>Apocrita</taxon>
        <taxon>Aculeata</taxon>
        <taxon>Vespoidea</taxon>
        <taxon>Vespidae</taxon>
        <taxon>Vespinae</taxon>
        <taxon>Vespula</taxon>
    </lineage>
</organism>
<sequence length="122" mass="13841">MSDGIAGAIAISLFGSDHSILCLRFGDEKKRRDSMDTAGYSVLSNDDVCRMFDQYSYKHRQEFGALFEGRTLLDSIRTTRNVSLERHSIIGPMKRNVKSPLFNITLIFLTTVNLLLQFAEVF</sequence>
<evidence type="ECO:0000256" key="1">
    <source>
        <dbReference type="SAM" id="Phobius"/>
    </source>
</evidence>
<keyword evidence="3" id="KW-1185">Reference proteome</keyword>
<protein>
    <submittedName>
        <fullName evidence="2">Uncharacterized protein</fullName>
    </submittedName>
</protein>
<evidence type="ECO:0000313" key="3">
    <source>
        <dbReference type="Proteomes" id="UP000617340"/>
    </source>
</evidence>
<reference evidence="2" key="1">
    <citation type="journal article" date="2020" name="G3 (Bethesda)">
        <title>High-Quality Assemblies for Three Invasive Social Wasps from the &lt;i&gt;Vespula&lt;/i&gt; Genus.</title>
        <authorList>
            <person name="Harrop T.W.R."/>
            <person name="Guhlin J."/>
            <person name="McLaughlin G.M."/>
            <person name="Permina E."/>
            <person name="Stockwell P."/>
            <person name="Gilligan J."/>
            <person name="Le Lec M.F."/>
            <person name="Gruber M.A.M."/>
            <person name="Quinn O."/>
            <person name="Lovegrove M."/>
            <person name="Duncan E.J."/>
            <person name="Remnant E.J."/>
            <person name="Van Eeckhoven J."/>
            <person name="Graham B."/>
            <person name="Knapp R.A."/>
            <person name="Langford K.W."/>
            <person name="Kronenberg Z."/>
            <person name="Press M.O."/>
            <person name="Eacker S.M."/>
            <person name="Wilson-Rankin E.E."/>
            <person name="Purcell J."/>
            <person name="Lester P.J."/>
            <person name="Dearden P.K."/>
        </authorList>
    </citation>
    <scope>NUCLEOTIDE SEQUENCE</scope>
    <source>
        <strain evidence="2">Linc-1</strain>
    </source>
</reference>
<keyword evidence="1" id="KW-1133">Transmembrane helix</keyword>
<evidence type="ECO:0000313" key="2">
    <source>
        <dbReference type="EMBL" id="KAF7403908.1"/>
    </source>
</evidence>
<dbReference type="EMBL" id="JACSDZ010000005">
    <property type="protein sequence ID" value="KAF7403908.1"/>
    <property type="molecule type" value="Genomic_DNA"/>
</dbReference>
<comment type="caution">
    <text evidence="2">The sequence shown here is derived from an EMBL/GenBank/DDBJ whole genome shotgun (WGS) entry which is preliminary data.</text>
</comment>
<dbReference type="AlphaFoldDB" id="A0A834NDY2"/>
<keyword evidence="1" id="KW-0472">Membrane</keyword>
<gene>
    <name evidence="2" type="ORF">HZH68_006702</name>
</gene>
<proteinExistence type="predicted"/>
<feature type="transmembrane region" description="Helical" evidence="1">
    <location>
        <begin position="101"/>
        <end position="119"/>
    </location>
</feature>